<feature type="transmembrane region" description="Helical" evidence="1">
    <location>
        <begin position="384"/>
        <end position="405"/>
    </location>
</feature>
<keyword evidence="4" id="KW-1185">Reference proteome</keyword>
<dbReference type="InterPro" id="IPR058065">
    <property type="entry name" value="LIC_10190-like"/>
</dbReference>
<feature type="transmembrane region" description="Helical" evidence="1">
    <location>
        <begin position="179"/>
        <end position="196"/>
    </location>
</feature>
<dbReference type="NCBIfam" id="NF047510">
    <property type="entry name" value="LIC_10190_fam"/>
    <property type="match status" value="1"/>
</dbReference>
<dbReference type="OrthoDB" id="344987at2"/>
<feature type="transmembrane region" description="Helical" evidence="1">
    <location>
        <begin position="208"/>
        <end position="224"/>
    </location>
</feature>
<organism evidence="3 4">
    <name type="scientific">Butyrivibrio proteoclasticus</name>
    <dbReference type="NCBI Taxonomy" id="43305"/>
    <lineage>
        <taxon>Bacteria</taxon>
        <taxon>Bacillati</taxon>
        <taxon>Bacillota</taxon>
        <taxon>Clostridia</taxon>
        <taxon>Lachnospirales</taxon>
        <taxon>Lachnospiraceae</taxon>
        <taxon>Butyrivibrio</taxon>
    </lineage>
</organism>
<keyword evidence="1" id="KW-1133">Transmembrane helix</keyword>
<name>A0A1I5VNW3_9FIRM</name>
<dbReference type="AlphaFoldDB" id="A0A1I5VNW3"/>
<keyword evidence="1" id="KW-0472">Membrane</keyword>
<feature type="transmembrane region" description="Helical" evidence="1">
    <location>
        <begin position="470"/>
        <end position="489"/>
    </location>
</feature>
<feature type="transmembrane region" description="Helical" evidence="1">
    <location>
        <begin position="5"/>
        <end position="23"/>
    </location>
</feature>
<accession>A0A1I5VNW3</accession>
<protein>
    <recommendedName>
        <fullName evidence="2">DUF8201 domain-containing protein</fullName>
    </recommendedName>
</protein>
<feature type="transmembrane region" description="Helical" evidence="1">
    <location>
        <begin position="35"/>
        <end position="54"/>
    </location>
</feature>
<reference evidence="4" key="1">
    <citation type="submission" date="2016-10" db="EMBL/GenBank/DDBJ databases">
        <authorList>
            <person name="Varghese N."/>
            <person name="Submissions S."/>
        </authorList>
    </citation>
    <scope>NUCLEOTIDE SEQUENCE [LARGE SCALE GENOMIC DNA]</scope>
    <source>
        <strain evidence="4">P18</strain>
    </source>
</reference>
<sequence>MIISIISWCYIFCLSFSLGYAVLKLLSRVIPIPSLKTLGITGIVVTGLMSMTVYAEYFSIFYKVGGLCHGIMFIASLASFFIYRKEIVPIFKNQLVHDNRLKFVLFSIIFVTASFYSSRGQFHTDTGIYHAQAIRLLEEYGCVRGLGNFQLHFAYNSSYLALCALFTMSFILPYALHTMTGFFMIIFTGFAVSGLIRSKGHGWKGSDMARIAIIMYSVTVLSGLQSPATDYGTLYMVMYILTAWIVHAEEKTDKSEDLAVYGFLSVLSIFTVSMKLSAAAIVILAVVPLVLLIRQKKFNLIGIYVLMGFLSFLPFLIRNVILSGYLIYPVTAIDLFDVVWKIPVEYVKTDSQQITAWGRALYDINKLDLPFAEWLPIWWGGQQVYGKLLIFSQAIGMCLVTLIFLRRVDRNHKLRNDMIVFYIALLGGVALWFLTAPFIRYGLAYLLLLPMCALGDYFGEMFHRWQIRLLTIIIAVAVLFGAWIINYIGDDIEFVQNYTKDGYIFWPVPFEDAETDICEMDGVTVYNSTDEQVNSYNYYPNTCYHDMMNRTELIGSTIKEGFKPKDVTDGD</sequence>
<dbReference type="InterPro" id="IPR058514">
    <property type="entry name" value="DUF8201"/>
</dbReference>
<feature type="domain" description="DUF8201" evidence="2">
    <location>
        <begin position="1"/>
        <end position="447"/>
    </location>
</feature>
<keyword evidence="1" id="KW-0812">Transmembrane</keyword>
<feature type="transmembrane region" description="Helical" evidence="1">
    <location>
        <begin position="103"/>
        <end position="119"/>
    </location>
</feature>
<feature type="transmembrane region" description="Helical" evidence="1">
    <location>
        <begin position="259"/>
        <end position="292"/>
    </location>
</feature>
<feature type="transmembrane region" description="Helical" evidence="1">
    <location>
        <begin position="417"/>
        <end position="435"/>
    </location>
</feature>
<evidence type="ECO:0000313" key="4">
    <source>
        <dbReference type="Proteomes" id="UP000182624"/>
    </source>
</evidence>
<evidence type="ECO:0000256" key="1">
    <source>
        <dbReference type="SAM" id="Phobius"/>
    </source>
</evidence>
<gene>
    <name evidence="3" type="ORF">SAMN04487928_11836</name>
</gene>
<dbReference type="Proteomes" id="UP000182624">
    <property type="component" value="Unassembled WGS sequence"/>
</dbReference>
<evidence type="ECO:0000313" key="3">
    <source>
        <dbReference type="EMBL" id="SFQ09130.1"/>
    </source>
</evidence>
<feature type="transmembrane region" description="Helical" evidence="1">
    <location>
        <begin position="304"/>
        <end position="328"/>
    </location>
</feature>
<dbReference type="EMBL" id="FOXO01000018">
    <property type="protein sequence ID" value="SFQ09130.1"/>
    <property type="molecule type" value="Genomic_DNA"/>
</dbReference>
<dbReference type="RefSeq" id="WP_074889068.1">
    <property type="nucleotide sequence ID" value="NZ_FOXO01000018.1"/>
</dbReference>
<feature type="transmembrane region" description="Helical" evidence="1">
    <location>
        <begin position="60"/>
        <end position="83"/>
    </location>
</feature>
<evidence type="ECO:0000259" key="2">
    <source>
        <dbReference type="Pfam" id="PF26626"/>
    </source>
</evidence>
<dbReference type="Pfam" id="PF26626">
    <property type="entry name" value="DUF8201"/>
    <property type="match status" value="1"/>
</dbReference>
<proteinExistence type="predicted"/>